<gene>
    <name evidence="8" type="primary">mntP</name>
    <name evidence="9" type="ORF">I4641_02885</name>
</gene>
<dbReference type="RefSeq" id="WP_229638937.1">
    <property type="nucleotide sequence ID" value="NZ_JADWDC010000004.1"/>
</dbReference>
<dbReference type="InterPro" id="IPR022929">
    <property type="entry name" value="Put_MntP"/>
</dbReference>
<feature type="transmembrane region" description="Helical" evidence="8">
    <location>
        <begin position="106"/>
        <end position="125"/>
    </location>
</feature>
<keyword evidence="1 8" id="KW-0813">Transport</keyword>
<keyword evidence="3 8" id="KW-0812">Transmembrane</keyword>
<protein>
    <recommendedName>
        <fullName evidence="8">Putative manganese efflux pump MntP</fullName>
    </recommendedName>
</protein>
<evidence type="ECO:0000256" key="7">
    <source>
        <dbReference type="ARBA" id="ARBA00023211"/>
    </source>
</evidence>
<evidence type="ECO:0000256" key="1">
    <source>
        <dbReference type="ARBA" id="ARBA00022448"/>
    </source>
</evidence>
<comment type="caution">
    <text evidence="9">The sequence shown here is derived from an EMBL/GenBank/DDBJ whole genome shotgun (WGS) entry which is preliminary data.</text>
</comment>
<comment type="function">
    <text evidence="8">Probably functions as a manganese efflux pump.</text>
</comment>
<dbReference type="AlphaFoldDB" id="A0A964BQ86"/>
<keyword evidence="5 8" id="KW-0406">Ion transport</keyword>
<evidence type="ECO:0000256" key="2">
    <source>
        <dbReference type="ARBA" id="ARBA00022475"/>
    </source>
</evidence>
<proteinExistence type="inferred from homology"/>
<evidence type="ECO:0000256" key="8">
    <source>
        <dbReference type="HAMAP-Rule" id="MF_01521"/>
    </source>
</evidence>
<reference evidence="9" key="1">
    <citation type="journal article" date="2021" name="Antonie Van Leeuwenhoek">
        <title>Draft genome and description of Waterburya agarophytonicola gen. nov. sp. nov. (Pleurocapsales, Cyanobacteria): a seaweed symbiont.</title>
        <authorList>
            <person name="Bonthond G."/>
            <person name="Shalygin S."/>
            <person name="Bayer T."/>
            <person name="Weinberger F."/>
        </authorList>
    </citation>
    <scope>NUCLEOTIDE SEQUENCE</scope>
    <source>
        <strain evidence="9">KI4</strain>
    </source>
</reference>
<evidence type="ECO:0000256" key="4">
    <source>
        <dbReference type="ARBA" id="ARBA00022989"/>
    </source>
</evidence>
<dbReference type="HAMAP" id="MF_01521">
    <property type="entry name" value="MntP_pump"/>
    <property type="match status" value="1"/>
</dbReference>
<dbReference type="PANTHER" id="PTHR35529">
    <property type="entry name" value="MANGANESE EFFLUX PUMP MNTP-RELATED"/>
    <property type="match status" value="1"/>
</dbReference>
<keyword evidence="6 8" id="KW-0472">Membrane</keyword>
<evidence type="ECO:0000313" key="10">
    <source>
        <dbReference type="Proteomes" id="UP000729733"/>
    </source>
</evidence>
<feature type="transmembrane region" description="Helical" evidence="8">
    <location>
        <begin position="39"/>
        <end position="58"/>
    </location>
</feature>
<keyword evidence="7 8" id="KW-0464">Manganese</keyword>
<dbReference type="GO" id="GO:0005886">
    <property type="term" value="C:plasma membrane"/>
    <property type="evidence" value="ECO:0007669"/>
    <property type="project" value="UniProtKB-SubCell"/>
</dbReference>
<keyword evidence="4 8" id="KW-1133">Transmembrane helix</keyword>
<dbReference type="GO" id="GO:0005384">
    <property type="term" value="F:manganese ion transmembrane transporter activity"/>
    <property type="evidence" value="ECO:0007669"/>
    <property type="project" value="UniProtKB-UniRule"/>
</dbReference>
<keyword evidence="10" id="KW-1185">Reference proteome</keyword>
<comment type="subcellular location">
    <subcellularLocation>
        <location evidence="8">Cell membrane</location>
        <topology evidence="8">Multi-pass membrane protein</topology>
    </subcellularLocation>
</comment>
<dbReference type="InterPro" id="IPR003810">
    <property type="entry name" value="Mntp/YtaF"/>
</dbReference>
<name>A0A964BQ86_9CYAN</name>
<dbReference type="Pfam" id="PF02659">
    <property type="entry name" value="Mntp"/>
    <property type="match status" value="1"/>
</dbReference>
<evidence type="ECO:0000256" key="3">
    <source>
        <dbReference type="ARBA" id="ARBA00022692"/>
    </source>
</evidence>
<sequence length="186" mass="19862">MNLTSTTFLALGLAADAFAVSLTSGLLIQRIKINKALKIALFFGAFQCLMPLIGWGAGINFSNLIADYDHWIAFGLLSFIGGKMIYESCQLESEGKKFNPLDSYTLLVLAIATSIDALAAGLGLSLLKSSIILAASLIGIITFCLSFVGVFIGHKIGDKLNNKIEIMGGLILIFIGSKILFEHLTA</sequence>
<comment type="similarity">
    <text evidence="8">Belongs to the MntP (TC 9.B.29) family.</text>
</comment>
<dbReference type="PANTHER" id="PTHR35529:SF1">
    <property type="entry name" value="MANGANESE EFFLUX PUMP MNTP-RELATED"/>
    <property type="match status" value="1"/>
</dbReference>
<dbReference type="Proteomes" id="UP000729733">
    <property type="component" value="Unassembled WGS sequence"/>
</dbReference>
<evidence type="ECO:0000313" key="9">
    <source>
        <dbReference type="EMBL" id="MCC0175925.1"/>
    </source>
</evidence>
<feature type="transmembrane region" description="Helical" evidence="8">
    <location>
        <begin position="131"/>
        <end position="152"/>
    </location>
</feature>
<accession>A0A964BQ86</accession>
<evidence type="ECO:0000256" key="6">
    <source>
        <dbReference type="ARBA" id="ARBA00023136"/>
    </source>
</evidence>
<dbReference type="EMBL" id="JADWDC010000004">
    <property type="protein sequence ID" value="MCC0175925.1"/>
    <property type="molecule type" value="Genomic_DNA"/>
</dbReference>
<evidence type="ECO:0000256" key="5">
    <source>
        <dbReference type="ARBA" id="ARBA00023065"/>
    </source>
</evidence>
<feature type="transmembrane region" description="Helical" evidence="8">
    <location>
        <begin position="164"/>
        <end position="181"/>
    </location>
</feature>
<organism evidence="9 10">
    <name type="scientific">Waterburya agarophytonicola KI4</name>
    <dbReference type="NCBI Taxonomy" id="2874699"/>
    <lineage>
        <taxon>Bacteria</taxon>
        <taxon>Bacillati</taxon>
        <taxon>Cyanobacteriota</taxon>
        <taxon>Cyanophyceae</taxon>
        <taxon>Pleurocapsales</taxon>
        <taxon>Hyellaceae</taxon>
        <taxon>Waterburya</taxon>
        <taxon>Waterburya agarophytonicola</taxon>
    </lineage>
</organism>
<keyword evidence="2 8" id="KW-1003">Cell membrane</keyword>
<feature type="transmembrane region" description="Helical" evidence="8">
    <location>
        <begin position="6"/>
        <end position="27"/>
    </location>
</feature>